<comment type="caution">
    <text evidence="1">The sequence shown here is derived from an EMBL/GenBank/DDBJ whole genome shotgun (WGS) entry which is preliminary data.</text>
</comment>
<proteinExistence type="predicted"/>
<keyword evidence="2" id="KW-1185">Reference proteome</keyword>
<reference evidence="1 2" key="1">
    <citation type="submission" date="2024-02" db="EMBL/GenBank/DDBJ databases">
        <title>Discinaceae phylogenomics.</title>
        <authorList>
            <person name="Dirks A.C."/>
            <person name="James T.Y."/>
        </authorList>
    </citation>
    <scope>NUCLEOTIDE SEQUENCE [LARGE SCALE GENOMIC DNA]</scope>
    <source>
        <strain evidence="1 2">ACD0624</strain>
    </source>
</reference>
<dbReference type="EMBL" id="JBBBZM010000340">
    <property type="protein sequence ID" value="KAL0630926.1"/>
    <property type="molecule type" value="Genomic_DNA"/>
</dbReference>
<evidence type="ECO:0000313" key="2">
    <source>
        <dbReference type="Proteomes" id="UP001447188"/>
    </source>
</evidence>
<protein>
    <recommendedName>
        <fullName evidence="3">HNH endonuclease</fullName>
    </recommendedName>
</protein>
<evidence type="ECO:0008006" key="3">
    <source>
        <dbReference type="Google" id="ProtNLM"/>
    </source>
</evidence>
<sequence length="420" mass="46775">MSQPMSSTLVDIDPVTRDRVIASANGKCWLCGLYGKHVTRVIAKPDLVLYHDLQQRGLIHMSDLNAFENLIYLCPGCHCNFDDQSPVWAFLPTNLDVFIDHEESFQARRQTLATAGKPLPRVPRPKEASAVLYMGYQIRSGYLFPGIFTGILAKPWRGSPLAAIIRTARIGTGNEGVSVENGGLPMDLALKLQRLLLLYGIEEPPIVLQVDRGLERPVGNYHDLPENLRSNCPDLSGVRLVDGGPDRVKYPMSNRPDLPAKPVEKDLDLSLIGQAFNSVIEYVTDRANHRDLEPVAQAWLTDAILKIMSQLKEELRSLHAHVDNPVLLPEFALNPEEELMLNSGDFPYVLIPYRAQFEEYLVQLLQSCGLTARPQVYAFGGNCILLSITFPPGVVYSESQTAGVEREFVRGVQSVKFEKG</sequence>
<organism evidence="1 2">
    <name type="scientific">Discina gigas</name>
    <dbReference type="NCBI Taxonomy" id="1032678"/>
    <lineage>
        <taxon>Eukaryota</taxon>
        <taxon>Fungi</taxon>
        <taxon>Dikarya</taxon>
        <taxon>Ascomycota</taxon>
        <taxon>Pezizomycotina</taxon>
        <taxon>Pezizomycetes</taxon>
        <taxon>Pezizales</taxon>
        <taxon>Discinaceae</taxon>
        <taxon>Discina</taxon>
    </lineage>
</organism>
<evidence type="ECO:0000313" key="1">
    <source>
        <dbReference type="EMBL" id="KAL0630926.1"/>
    </source>
</evidence>
<gene>
    <name evidence="1" type="ORF">Q9L58_010223</name>
</gene>
<dbReference type="Proteomes" id="UP001447188">
    <property type="component" value="Unassembled WGS sequence"/>
</dbReference>
<accession>A0ABR3G5Q1</accession>
<name>A0ABR3G5Q1_9PEZI</name>